<evidence type="ECO:0000256" key="4">
    <source>
        <dbReference type="ARBA" id="ARBA00023163"/>
    </source>
</evidence>
<dbReference type="PRINTS" id="PR00400">
    <property type="entry name" value="TETREPRESSOR"/>
</dbReference>
<evidence type="ECO:0000256" key="2">
    <source>
        <dbReference type="ARBA" id="ARBA00023015"/>
    </source>
</evidence>
<gene>
    <name evidence="7" type="ORF">SAMN06296010_2401</name>
</gene>
<keyword evidence="4" id="KW-0804">Transcription</keyword>
<dbReference type="InterPro" id="IPR004111">
    <property type="entry name" value="Repressor_TetR_C"/>
</dbReference>
<keyword evidence="8" id="KW-1185">Reference proteome</keyword>
<sequence length="212" mass="23101">MTTDASPPARSQRHSRGDVVEAALAILDEHGLPDLTMRRLASTLAVQPSALYWHFENKQTLLAAVSDRIVHGARARDHGESDWASAVRFEAEVLRDALLSFRDGAEVVLSSQALGLGAGEALTRLTAAIHLGDFDERVERAAAGAFLHFLLGHVSHEQQRLQADSLGVVTARHEAKPSDAESRSRHERDSFEFGVSLLIAGLTVQSEAIRQR</sequence>
<proteinExistence type="predicted"/>
<dbReference type="PANTHER" id="PTHR30055">
    <property type="entry name" value="HTH-TYPE TRANSCRIPTIONAL REGULATOR RUTR"/>
    <property type="match status" value="1"/>
</dbReference>
<dbReference type="InterPro" id="IPR009057">
    <property type="entry name" value="Homeodomain-like_sf"/>
</dbReference>
<dbReference type="PRINTS" id="PR00455">
    <property type="entry name" value="HTHTETR"/>
</dbReference>
<keyword evidence="2" id="KW-0805">Transcription regulation</keyword>
<dbReference type="EMBL" id="FXAY01000003">
    <property type="protein sequence ID" value="SMG38488.1"/>
    <property type="molecule type" value="Genomic_DNA"/>
</dbReference>
<dbReference type="PROSITE" id="PS50977">
    <property type="entry name" value="HTH_TETR_2"/>
    <property type="match status" value="1"/>
</dbReference>
<dbReference type="SUPFAM" id="SSF46689">
    <property type="entry name" value="Homeodomain-like"/>
    <property type="match status" value="1"/>
</dbReference>
<organism evidence="7 8">
    <name type="scientific">Agreia pratensis</name>
    <dbReference type="NCBI Taxonomy" id="150121"/>
    <lineage>
        <taxon>Bacteria</taxon>
        <taxon>Bacillati</taxon>
        <taxon>Actinomycetota</taxon>
        <taxon>Actinomycetes</taxon>
        <taxon>Micrococcales</taxon>
        <taxon>Microbacteriaceae</taxon>
        <taxon>Agreia</taxon>
    </lineage>
</organism>
<dbReference type="InterPro" id="IPR001647">
    <property type="entry name" value="HTH_TetR"/>
</dbReference>
<evidence type="ECO:0000256" key="3">
    <source>
        <dbReference type="ARBA" id="ARBA00023125"/>
    </source>
</evidence>
<dbReference type="Pfam" id="PF02909">
    <property type="entry name" value="TetR_C_1"/>
    <property type="match status" value="1"/>
</dbReference>
<dbReference type="Proteomes" id="UP000193244">
    <property type="component" value="Unassembled WGS sequence"/>
</dbReference>
<dbReference type="Gene3D" id="1.10.10.60">
    <property type="entry name" value="Homeodomain-like"/>
    <property type="match status" value="1"/>
</dbReference>
<dbReference type="GO" id="GO:0000976">
    <property type="term" value="F:transcription cis-regulatory region binding"/>
    <property type="evidence" value="ECO:0007669"/>
    <property type="project" value="TreeGrafter"/>
</dbReference>
<protein>
    <submittedName>
        <fullName evidence="7">Transcriptional regulator, TetR family</fullName>
    </submittedName>
</protein>
<keyword evidence="3 5" id="KW-0238">DNA-binding</keyword>
<evidence type="ECO:0000259" key="6">
    <source>
        <dbReference type="PROSITE" id="PS50977"/>
    </source>
</evidence>
<dbReference type="RefSeq" id="WP_085486190.1">
    <property type="nucleotide sequence ID" value="NZ_FXAY01000003.1"/>
</dbReference>
<dbReference type="SUPFAM" id="SSF48498">
    <property type="entry name" value="Tetracyclin repressor-like, C-terminal domain"/>
    <property type="match status" value="1"/>
</dbReference>
<name>A0A1X7KC62_9MICO</name>
<evidence type="ECO:0000256" key="1">
    <source>
        <dbReference type="ARBA" id="ARBA00022491"/>
    </source>
</evidence>
<reference evidence="8" key="1">
    <citation type="submission" date="2017-04" db="EMBL/GenBank/DDBJ databases">
        <authorList>
            <person name="Varghese N."/>
            <person name="Submissions S."/>
        </authorList>
    </citation>
    <scope>NUCLEOTIDE SEQUENCE [LARGE SCALE GENOMIC DNA]</scope>
    <source>
        <strain evidence="8">VKM Ac-2510</strain>
    </source>
</reference>
<dbReference type="STRING" id="150121.SAMN06296010_2401"/>
<dbReference type="AlphaFoldDB" id="A0A1X7KC62"/>
<dbReference type="PANTHER" id="PTHR30055:SF151">
    <property type="entry name" value="TRANSCRIPTIONAL REGULATORY PROTEIN"/>
    <property type="match status" value="1"/>
</dbReference>
<feature type="DNA-binding region" description="H-T-H motif" evidence="5">
    <location>
        <begin position="36"/>
        <end position="55"/>
    </location>
</feature>
<dbReference type="InterPro" id="IPR050109">
    <property type="entry name" value="HTH-type_TetR-like_transc_reg"/>
</dbReference>
<dbReference type="Pfam" id="PF00440">
    <property type="entry name" value="TetR_N"/>
    <property type="match status" value="1"/>
</dbReference>
<dbReference type="GO" id="GO:0045892">
    <property type="term" value="P:negative regulation of DNA-templated transcription"/>
    <property type="evidence" value="ECO:0007669"/>
    <property type="project" value="InterPro"/>
</dbReference>
<dbReference type="GO" id="GO:0003700">
    <property type="term" value="F:DNA-binding transcription factor activity"/>
    <property type="evidence" value="ECO:0007669"/>
    <property type="project" value="TreeGrafter"/>
</dbReference>
<evidence type="ECO:0000256" key="5">
    <source>
        <dbReference type="PROSITE-ProRule" id="PRU00335"/>
    </source>
</evidence>
<dbReference type="GO" id="GO:0046677">
    <property type="term" value="P:response to antibiotic"/>
    <property type="evidence" value="ECO:0007669"/>
    <property type="project" value="InterPro"/>
</dbReference>
<accession>A0A1X7KC62</accession>
<dbReference type="InterPro" id="IPR003012">
    <property type="entry name" value="Tet_transcr_reg_TetR"/>
</dbReference>
<keyword evidence="1" id="KW-0678">Repressor</keyword>
<evidence type="ECO:0000313" key="8">
    <source>
        <dbReference type="Proteomes" id="UP000193244"/>
    </source>
</evidence>
<dbReference type="OrthoDB" id="3819648at2"/>
<evidence type="ECO:0000313" key="7">
    <source>
        <dbReference type="EMBL" id="SMG38488.1"/>
    </source>
</evidence>
<dbReference type="InterPro" id="IPR036271">
    <property type="entry name" value="Tet_transcr_reg_TetR-rel_C_sf"/>
</dbReference>
<dbReference type="Gene3D" id="1.10.357.10">
    <property type="entry name" value="Tetracycline Repressor, domain 2"/>
    <property type="match status" value="1"/>
</dbReference>
<feature type="domain" description="HTH tetR-type" evidence="6">
    <location>
        <begin position="13"/>
        <end position="73"/>
    </location>
</feature>